<evidence type="ECO:0000313" key="4">
    <source>
        <dbReference type="EMBL" id="KAF7989632.1"/>
    </source>
</evidence>
<feature type="region of interest" description="Disordered" evidence="2">
    <location>
        <begin position="437"/>
        <end position="463"/>
    </location>
</feature>
<dbReference type="Proteomes" id="UP000639338">
    <property type="component" value="Unassembled WGS sequence"/>
</dbReference>
<dbReference type="FunFam" id="4.10.280.10:FF:000019">
    <property type="entry name" value="Myc proto-oncogene protein"/>
    <property type="match status" value="1"/>
</dbReference>
<feature type="compositionally biased region" description="Basic and acidic residues" evidence="2">
    <location>
        <begin position="495"/>
        <end position="513"/>
    </location>
</feature>
<proteinExistence type="predicted"/>
<dbReference type="SUPFAM" id="SSF47459">
    <property type="entry name" value="HLH, helix-loop-helix DNA-binding domain"/>
    <property type="match status" value="1"/>
</dbReference>
<accession>A0A834XQ73</accession>
<evidence type="ECO:0000256" key="1">
    <source>
        <dbReference type="ARBA" id="ARBA00023125"/>
    </source>
</evidence>
<gene>
    <name evidence="4" type="ORF">HCN44_008306</name>
</gene>
<dbReference type="Pfam" id="PF00010">
    <property type="entry name" value="HLH"/>
    <property type="match status" value="1"/>
</dbReference>
<feature type="region of interest" description="Disordered" evidence="2">
    <location>
        <begin position="146"/>
        <end position="169"/>
    </location>
</feature>
<feature type="compositionally biased region" description="Acidic residues" evidence="2">
    <location>
        <begin position="230"/>
        <end position="262"/>
    </location>
</feature>
<feature type="region of interest" description="Disordered" evidence="2">
    <location>
        <begin position="488"/>
        <end position="513"/>
    </location>
</feature>
<dbReference type="OrthoDB" id="5964374at2759"/>
<dbReference type="InterPro" id="IPR011598">
    <property type="entry name" value="bHLH_dom"/>
</dbReference>
<dbReference type="CDD" id="cd11400">
    <property type="entry name" value="bHLHzip_Myc"/>
    <property type="match status" value="1"/>
</dbReference>
<dbReference type="PROSITE" id="PS50888">
    <property type="entry name" value="BHLH"/>
    <property type="match status" value="1"/>
</dbReference>
<evidence type="ECO:0000313" key="5">
    <source>
        <dbReference type="Proteomes" id="UP000639338"/>
    </source>
</evidence>
<organism evidence="4 5">
    <name type="scientific">Aphidius gifuensis</name>
    <name type="common">Parasitoid wasp</name>
    <dbReference type="NCBI Taxonomy" id="684658"/>
    <lineage>
        <taxon>Eukaryota</taxon>
        <taxon>Metazoa</taxon>
        <taxon>Ecdysozoa</taxon>
        <taxon>Arthropoda</taxon>
        <taxon>Hexapoda</taxon>
        <taxon>Insecta</taxon>
        <taxon>Pterygota</taxon>
        <taxon>Neoptera</taxon>
        <taxon>Endopterygota</taxon>
        <taxon>Hymenoptera</taxon>
        <taxon>Apocrita</taxon>
        <taxon>Ichneumonoidea</taxon>
        <taxon>Braconidae</taxon>
        <taxon>Aphidiinae</taxon>
        <taxon>Aphidius</taxon>
    </lineage>
</organism>
<keyword evidence="1" id="KW-0238">DNA-binding</keyword>
<sequence length="599" mass="69724">MEYTHTCSKMALADVAFESVINEKIMEQIDIPMFTEDMHLLSDAFFNEFEFETFQLPDVAEPVTQGPPGPPGILRHDCMWNGTCIDKDHDYNFRNHCKERNQRSNKANSNRSLLISNSKIEKRKNTTTSINKQTIKKMFNNKQNEYNCQTSDGELPDTPPDSDSDNEIPSFKHEININEKLSECMNEFEELFSVSEVTGQSIVYETDNNNNNNNRYFGGRKMMNISEQEMNNDNETSDEDDDDEEEEDSDDHDEEEEEEQVEEQVKNIKTSTNENINSAIIQNNKEMQQNTLNDHCYYTQNVNTKKFDNLGVCTPSDSEEEIDVVTFEKPSKPSLPTFPSIAEQKSFQMTVNNALIKPAPRPRGRPPLNSNNNNNINNNINNINNNIININTINNINSINTINNNNNTNIINNNIINNNNNIIVNNYNNNNNANSRKRVVQEQKQNKRAKQSNPYQRKPKVEKNIPMNKLPIIEPIIYKQEPIFKQEPMNDYEGNDFHSDDEPETDKRNLHNNMERQRRIELKDSFEFLRRLVPDLIEIDKAPKVKILNTAANYCEKLTVRYNELDYQKRELVKTQLRLKETVSKLRRTMSERFLGRAH</sequence>
<feature type="region of interest" description="Disordered" evidence="2">
    <location>
        <begin position="230"/>
        <end position="272"/>
    </location>
</feature>
<feature type="domain" description="BHLH" evidence="3">
    <location>
        <begin position="506"/>
        <end position="558"/>
    </location>
</feature>
<evidence type="ECO:0000256" key="2">
    <source>
        <dbReference type="SAM" id="MobiDB-lite"/>
    </source>
</evidence>
<dbReference type="InterPro" id="IPR050433">
    <property type="entry name" value="Myc_transcription_factors"/>
</dbReference>
<protein>
    <recommendedName>
        <fullName evidence="3">BHLH domain-containing protein</fullName>
    </recommendedName>
</protein>
<feature type="compositionally biased region" description="Polar residues" evidence="2">
    <location>
        <begin position="104"/>
        <end position="118"/>
    </location>
</feature>
<dbReference type="GO" id="GO:0003677">
    <property type="term" value="F:DNA binding"/>
    <property type="evidence" value="ECO:0007669"/>
    <property type="project" value="UniProtKB-KW"/>
</dbReference>
<reference evidence="4 5" key="1">
    <citation type="submission" date="2020-08" db="EMBL/GenBank/DDBJ databases">
        <title>Aphidius gifuensis genome sequencing and assembly.</title>
        <authorList>
            <person name="Du Z."/>
        </authorList>
    </citation>
    <scope>NUCLEOTIDE SEQUENCE [LARGE SCALE GENOMIC DNA]</scope>
    <source>
        <strain evidence="4">YNYX2018</strain>
        <tissue evidence="4">Adults</tissue>
    </source>
</reference>
<dbReference type="PANTHER" id="PTHR45851">
    <property type="entry name" value="MYC PROTO-ONCOGENE"/>
    <property type="match status" value="1"/>
</dbReference>
<dbReference type="Gene3D" id="4.10.280.10">
    <property type="entry name" value="Helix-loop-helix DNA-binding domain"/>
    <property type="match status" value="1"/>
</dbReference>
<dbReference type="SMART" id="SM00353">
    <property type="entry name" value="HLH"/>
    <property type="match status" value="1"/>
</dbReference>
<evidence type="ECO:0000259" key="3">
    <source>
        <dbReference type="PROSITE" id="PS50888"/>
    </source>
</evidence>
<dbReference type="InterPro" id="IPR036638">
    <property type="entry name" value="HLH_DNA-bd_sf"/>
</dbReference>
<comment type="caution">
    <text evidence="4">The sequence shown here is derived from an EMBL/GenBank/DDBJ whole genome shotgun (WGS) entry which is preliminary data.</text>
</comment>
<name>A0A834XQ73_APHGI</name>
<dbReference type="GO" id="GO:0046983">
    <property type="term" value="F:protein dimerization activity"/>
    <property type="evidence" value="ECO:0007669"/>
    <property type="project" value="InterPro"/>
</dbReference>
<keyword evidence="5" id="KW-1185">Reference proteome</keyword>
<dbReference type="AlphaFoldDB" id="A0A834XQ73"/>
<dbReference type="EMBL" id="JACMRX010000005">
    <property type="protein sequence ID" value="KAF7989632.1"/>
    <property type="molecule type" value="Genomic_DNA"/>
</dbReference>
<feature type="region of interest" description="Disordered" evidence="2">
    <location>
        <begin position="100"/>
        <end position="132"/>
    </location>
</feature>